<organism evidence="3 4">
    <name type="scientific">Candidatus Sulfobium mesophilum</name>
    <dbReference type="NCBI Taxonomy" id="2016548"/>
    <lineage>
        <taxon>Bacteria</taxon>
        <taxon>Pseudomonadati</taxon>
        <taxon>Nitrospirota</taxon>
        <taxon>Nitrospiria</taxon>
        <taxon>Nitrospirales</taxon>
        <taxon>Nitrospiraceae</taxon>
        <taxon>Candidatus Sulfobium</taxon>
    </lineage>
</organism>
<feature type="active site" description="Proton donor" evidence="2">
    <location>
        <position position="42"/>
    </location>
</feature>
<dbReference type="HAMAP" id="MF_01940">
    <property type="entry name" value="RNA_CPDase"/>
    <property type="match status" value="1"/>
</dbReference>
<evidence type="ECO:0000313" key="4">
    <source>
        <dbReference type="Proteomes" id="UP000245125"/>
    </source>
</evidence>
<keyword evidence="1 2" id="KW-0378">Hydrolase</keyword>
<evidence type="ECO:0000256" key="2">
    <source>
        <dbReference type="HAMAP-Rule" id="MF_01940"/>
    </source>
</evidence>
<dbReference type="PANTHER" id="PTHR35561:SF1">
    <property type="entry name" value="RNA 2',3'-CYCLIC PHOSPHODIESTERASE"/>
    <property type="match status" value="1"/>
</dbReference>
<feature type="active site" description="Proton acceptor" evidence="2">
    <location>
        <position position="128"/>
    </location>
</feature>
<dbReference type="GO" id="GO:0008664">
    <property type="term" value="F:RNA 2',3'-cyclic 3'-phosphodiesterase activity"/>
    <property type="evidence" value="ECO:0007669"/>
    <property type="project" value="UniProtKB-EC"/>
</dbReference>
<reference evidence="4" key="1">
    <citation type="submission" date="2018-03" db="EMBL/GenBank/DDBJ databases">
        <authorList>
            <person name="Zecchin S."/>
        </authorList>
    </citation>
    <scope>NUCLEOTIDE SEQUENCE [LARGE SCALE GENOMIC DNA]</scope>
</reference>
<feature type="short sequence motif" description="HXTX 1" evidence="2">
    <location>
        <begin position="42"/>
        <end position="45"/>
    </location>
</feature>
<feature type="short sequence motif" description="HXTX 2" evidence="2">
    <location>
        <begin position="128"/>
        <end position="131"/>
    </location>
</feature>
<sequence>MALRCFIAVSLPDSLRNAVGEVIRKLKDTGADIRWVPGENLHLTLKFLGETKEELVNDIKNELSKKLSHYAPFYIKIGGVGYFPGGRNPRVIWVGLEEPGLLEDIYKDVENATTRLGYPSEERPFSPHLTIGRVRSPKRVAEVIRRLQEFHTVTFEEFIVKEVTLMKSELKPGGAEYSGLAEIPLEGKNDD</sequence>
<dbReference type="OrthoDB" id="9787070at2"/>
<comment type="similarity">
    <text evidence="2">Belongs to the 2H phosphoesterase superfamily. ThpR family.</text>
</comment>
<comment type="function">
    <text evidence="2">Hydrolyzes RNA 2',3'-cyclic phosphodiester to an RNA 2'-phosphomonoester.</text>
</comment>
<dbReference type="EMBL" id="OUUY01000102">
    <property type="protein sequence ID" value="SPQ01438.1"/>
    <property type="molecule type" value="Genomic_DNA"/>
</dbReference>
<gene>
    <name evidence="3" type="ORF">NBG4_540022</name>
</gene>
<dbReference type="GO" id="GO:0004113">
    <property type="term" value="F:2',3'-cyclic-nucleotide 3'-phosphodiesterase activity"/>
    <property type="evidence" value="ECO:0007669"/>
    <property type="project" value="InterPro"/>
</dbReference>
<accession>A0A2U3QJ79</accession>
<dbReference type="Gene3D" id="3.90.1140.10">
    <property type="entry name" value="Cyclic phosphodiesterase"/>
    <property type="match status" value="1"/>
</dbReference>
<dbReference type="PANTHER" id="PTHR35561">
    <property type="entry name" value="RNA 2',3'-CYCLIC PHOSPHODIESTERASE"/>
    <property type="match status" value="1"/>
</dbReference>
<name>A0A2U3QJ79_9BACT</name>
<dbReference type="InterPro" id="IPR004175">
    <property type="entry name" value="RNA_CPDase"/>
</dbReference>
<dbReference type="InterPro" id="IPR009097">
    <property type="entry name" value="Cyclic_Pdiesterase"/>
</dbReference>
<dbReference type="NCBIfam" id="TIGR02258">
    <property type="entry name" value="2_5_ligase"/>
    <property type="match status" value="1"/>
</dbReference>
<evidence type="ECO:0000313" key="3">
    <source>
        <dbReference type="EMBL" id="SPQ01438.1"/>
    </source>
</evidence>
<proteinExistence type="inferred from homology"/>
<protein>
    <recommendedName>
        <fullName evidence="2">RNA 2',3'-cyclic phosphodiesterase</fullName>
        <shortName evidence="2">RNA 2',3'-CPDase</shortName>
        <ecNumber evidence="2">3.1.4.58</ecNumber>
    </recommendedName>
</protein>
<keyword evidence="4" id="KW-1185">Reference proteome</keyword>
<comment type="catalytic activity">
    <reaction evidence="2">
        <text>a 3'-end 2',3'-cyclophospho-ribonucleotide-RNA + H2O = a 3'-end 2'-phospho-ribonucleotide-RNA + H(+)</text>
        <dbReference type="Rhea" id="RHEA:11828"/>
        <dbReference type="Rhea" id="RHEA-COMP:10464"/>
        <dbReference type="Rhea" id="RHEA-COMP:17353"/>
        <dbReference type="ChEBI" id="CHEBI:15377"/>
        <dbReference type="ChEBI" id="CHEBI:15378"/>
        <dbReference type="ChEBI" id="CHEBI:83064"/>
        <dbReference type="ChEBI" id="CHEBI:173113"/>
        <dbReference type="EC" id="3.1.4.58"/>
    </reaction>
</comment>
<dbReference type="Pfam" id="PF13563">
    <property type="entry name" value="2_5_RNA_ligase2"/>
    <property type="match status" value="1"/>
</dbReference>
<dbReference type="EC" id="3.1.4.58" evidence="2"/>
<evidence type="ECO:0000256" key="1">
    <source>
        <dbReference type="ARBA" id="ARBA00022801"/>
    </source>
</evidence>
<dbReference type="AlphaFoldDB" id="A0A2U3QJ79"/>
<dbReference type="SUPFAM" id="SSF55144">
    <property type="entry name" value="LigT-like"/>
    <property type="match status" value="1"/>
</dbReference>
<dbReference type="Proteomes" id="UP000245125">
    <property type="component" value="Unassembled WGS sequence"/>
</dbReference>